<evidence type="ECO:0000256" key="1">
    <source>
        <dbReference type="SAM" id="Phobius"/>
    </source>
</evidence>
<keyword evidence="3" id="KW-1185">Reference proteome</keyword>
<comment type="caution">
    <text evidence="2">The sequence shown here is derived from an EMBL/GenBank/DDBJ whole genome shotgun (WGS) entry which is preliminary data.</text>
</comment>
<keyword evidence="1" id="KW-0812">Transmembrane</keyword>
<dbReference type="RefSeq" id="WP_301857407.1">
    <property type="nucleotide sequence ID" value="NZ_JAUJWU010000005.1"/>
</dbReference>
<organism evidence="2 3">
    <name type="scientific">Planococcus shenhongbingii</name>
    <dbReference type="NCBI Taxonomy" id="3058398"/>
    <lineage>
        <taxon>Bacteria</taxon>
        <taxon>Bacillati</taxon>
        <taxon>Bacillota</taxon>
        <taxon>Bacilli</taxon>
        <taxon>Bacillales</taxon>
        <taxon>Caryophanaceae</taxon>
        <taxon>Planococcus</taxon>
    </lineage>
</organism>
<evidence type="ECO:0008006" key="4">
    <source>
        <dbReference type="Google" id="ProtNLM"/>
    </source>
</evidence>
<reference evidence="2 3" key="1">
    <citation type="submission" date="2023-07" db="EMBL/GenBank/DDBJ databases">
        <title>Novel species in genus Planococcus.</title>
        <authorList>
            <person name="Ning S."/>
        </authorList>
    </citation>
    <scope>NUCLEOTIDE SEQUENCE [LARGE SCALE GENOMIC DNA]</scope>
    <source>
        <strain evidence="2 3">N017</strain>
    </source>
</reference>
<keyword evidence="1" id="KW-0472">Membrane</keyword>
<keyword evidence="1" id="KW-1133">Transmembrane helix</keyword>
<protein>
    <recommendedName>
        <fullName evidence="4">YrzO family protein</fullName>
    </recommendedName>
</protein>
<name>A0ABT8NGS6_9BACL</name>
<accession>A0ABT8NGS6</accession>
<dbReference type="Proteomes" id="UP001172142">
    <property type="component" value="Unassembled WGS sequence"/>
</dbReference>
<dbReference type="EMBL" id="JAUJWU010000005">
    <property type="protein sequence ID" value="MDN7247098.1"/>
    <property type="molecule type" value="Genomic_DNA"/>
</dbReference>
<evidence type="ECO:0000313" key="2">
    <source>
        <dbReference type="EMBL" id="MDN7247098.1"/>
    </source>
</evidence>
<evidence type="ECO:0000313" key="3">
    <source>
        <dbReference type="Proteomes" id="UP001172142"/>
    </source>
</evidence>
<feature type="transmembrane region" description="Helical" evidence="1">
    <location>
        <begin position="15"/>
        <end position="35"/>
    </location>
</feature>
<proteinExistence type="predicted"/>
<sequence length="58" mass="6508">MAIGIKRNTTRASEITSLGILYGCLFIVCTFQINLKNEKRQSEVSHLKQIIKNIANDA</sequence>
<gene>
    <name evidence="2" type="ORF">QWY13_16585</name>
</gene>